<evidence type="ECO:0000313" key="3">
    <source>
        <dbReference type="EMBL" id="SIT71265.1"/>
    </source>
</evidence>
<dbReference type="RefSeq" id="WP_076755864.1">
    <property type="nucleotide sequence ID" value="NZ_CP023018.1"/>
</dbReference>
<comment type="similarity">
    <text evidence="1">Belongs to the short-chain dehydrogenases/reductases (SDR) family.</text>
</comment>
<gene>
    <name evidence="3" type="ORF">SAMN05216526_1518</name>
</gene>
<dbReference type="PANTHER" id="PTHR43639">
    <property type="entry name" value="OXIDOREDUCTASE, SHORT-CHAIN DEHYDROGENASE/REDUCTASE FAMILY (AFU_ORTHOLOGUE AFUA_5G02870)"/>
    <property type="match status" value="1"/>
</dbReference>
<dbReference type="OrthoDB" id="9793499at2"/>
<keyword evidence="2" id="KW-0560">Oxidoreductase</keyword>
<reference evidence="3 4" key="1">
    <citation type="submission" date="2017-01" db="EMBL/GenBank/DDBJ databases">
        <authorList>
            <person name="Mah S.A."/>
            <person name="Swanson W.J."/>
            <person name="Moy G.W."/>
            <person name="Vacquier V.D."/>
        </authorList>
    </citation>
    <scope>NUCLEOTIDE SEQUENCE [LARGE SCALE GENOMIC DNA]</scope>
    <source>
        <strain evidence="3 4">M9</strain>
    </source>
</reference>
<dbReference type="SUPFAM" id="SSF51735">
    <property type="entry name" value="NAD(P)-binding Rossmann-fold domains"/>
    <property type="match status" value="1"/>
</dbReference>
<dbReference type="InterPro" id="IPR036291">
    <property type="entry name" value="NAD(P)-bd_dom_sf"/>
</dbReference>
<accession>A0A1R3W1I1</accession>
<dbReference type="NCBIfam" id="NF006598">
    <property type="entry name" value="PRK09135.1"/>
    <property type="match status" value="1"/>
</dbReference>
<dbReference type="STRING" id="233100.SAMN05216526_1518"/>
<dbReference type="PRINTS" id="PR00081">
    <property type="entry name" value="GDHRDH"/>
</dbReference>
<dbReference type="AlphaFoldDB" id="A0A1R3W1I1"/>
<dbReference type="GO" id="GO:0016491">
    <property type="term" value="F:oxidoreductase activity"/>
    <property type="evidence" value="ECO:0007669"/>
    <property type="project" value="UniProtKB-KW"/>
</dbReference>
<dbReference type="Proteomes" id="UP000223759">
    <property type="component" value="Unassembled WGS sequence"/>
</dbReference>
<dbReference type="Pfam" id="PF13561">
    <property type="entry name" value="adh_short_C2"/>
    <property type="match status" value="1"/>
</dbReference>
<dbReference type="InterPro" id="IPR002347">
    <property type="entry name" value="SDR_fam"/>
</dbReference>
<name>A0A1R3W1I1_9GAMM</name>
<dbReference type="EMBL" id="FTPK01000002">
    <property type="protein sequence ID" value="SIT71265.1"/>
    <property type="molecule type" value="Genomic_DNA"/>
</dbReference>
<dbReference type="FunFam" id="3.40.50.720:FF:000084">
    <property type="entry name" value="Short-chain dehydrogenase reductase"/>
    <property type="match status" value="1"/>
</dbReference>
<proteinExistence type="inferred from homology"/>
<evidence type="ECO:0000256" key="1">
    <source>
        <dbReference type="ARBA" id="ARBA00006484"/>
    </source>
</evidence>
<protein>
    <submittedName>
        <fullName evidence="3">Pteridine reductase</fullName>
    </submittedName>
</protein>
<keyword evidence="4" id="KW-1185">Reference proteome</keyword>
<evidence type="ECO:0000313" key="4">
    <source>
        <dbReference type="Proteomes" id="UP000223759"/>
    </source>
</evidence>
<organism evidence="3 4">
    <name type="scientific">Ectothiorhodosinus mongolicus</name>
    <dbReference type="NCBI Taxonomy" id="233100"/>
    <lineage>
        <taxon>Bacteria</taxon>
        <taxon>Pseudomonadati</taxon>
        <taxon>Pseudomonadota</taxon>
        <taxon>Gammaproteobacteria</taxon>
        <taxon>Chromatiales</taxon>
        <taxon>Ectothiorhodospiraceae</taxon>
        <taxon>Ectothiorhodosinus</taxon>
    </lineage>
</organism>
<dbReference type="Gene3D" id="3.40.50.720">
    <property type="entry name" value="NAD(P)-binding Rossmann-like Domain"/>
    <property type="match status" value="1"/>
</dbReference>
<dbReference type="PANTHER" id="PTHR43639:SF1">
    <property type="entry name" value="SHORT-CHAIN DEHYDROGENASE_REDUCTASE FAMILY PROTEIN"/>
    <property type="match status" value="1"/>
</dbReference>
<dbReference type="InterPro" id="IPR020904">
    <property type="entry name" value="Sc_DH/Rdtase_CS"/>
</dbReference>
<dbReference type="PRINTS" id="PR00080">
    <property type="entry name" value="SDRFAMILY"/>
</dbReference>
<dbReference type="PROSITE" id="PS00061">
    <property type="entry name" value="ADH_SHORT"/>
    <property type="match status" value="1"/>
</dbReference>
<sequence length="246" mass="26347">MPENSPVAFITGGGRRIGAATARLLHAEGMNLVIHYRRSADDAKALQDELQAKRPDSVKLVQGELLAAGALPELAQAALAAFGRIDVLINNASSFYPTAVGEITEQHWEDLLGTNLKVPLFLSQALAPALRAQQGVIINIVDIHSLRPLKAHPVYCAAKAGLHMLTRSLAKELGPEIRVNGVSPGAILWPEADDDGEAQADVLSRTALKREGHPNDIAKTVRFLICDAPYITGQIISVDGGRTLHQ</sequence>
<evidence type="ECO:0000256" key="2">
    <source>
        <dbReference type="ARBA" id="ARBA00023002"/>
    </source>
</evidence>